<proteinExistence type="predicted"/>
<accession>A0ABP8J6L3</accession>
<comment type="caution">
    <text evidence="2">The sequence shown here is derived from an EMBL/GenBank/DDBJ whole genome shotgun (WGS) entry which is preliminary data.</text>
</comment>
<dbReference type="PANTHER" id="PTHR43236">
    <property type="entry name" value="ANTITOXIN HIGA1"/>
    <property type="match status" value="1"/>
</dbReference>
<dbReference type="Proteomes" id="UP001500635">
    <property type="component" value="Unassembled WGS sequence"/>
</dbReference>
<dbReference type="InterPro" id="IPR010359">
    <property type="entry name" value="IrrE_HExxH"/>
</dbReference>
<feature type="domain" description="IrrE N-terminal-like" evidence="1">
    <location>
        <begin position="38"/>
        <end position="158"/>
    </location>
</feature>
<dbReference type="Pfam" id="PF06114">
    <property type="entry name" value="Peptidase_M78"/>
    <property type="match status" value="1"/>
</dbReference>
<name>A0ABP8J6L3_9ACTN</name>
<evidence type="ECO:0000259" key="1">
    <source>
        <dbReference type="Pfam" id="PF06114"/>
    </source>
</evidence>
<dbReference type="InterPro" id="IPR052345">
    <property type="entry name" value="Rad_response_metalloprotease"/>
</dbReference>
<gene>
    <name evidence="2" type="ORF">GCM10023147_08430</name>
</gene>
<dbReference type="PANTHER" id="PTHR43236:SF1">
    <property type="entry name" value="BLL7220 PROTEIN"/>
    <property type="match status" value="1"/>
</dbReference>
<organism evidence="2 3">
    <name type="scientific">Tsukamurella soli</name>
    <dbReference type="NCBI Taxonomy" id="644556"/>
    <lineage>
        <taxon>Bacteria</taxon>
        <taxon>Bacillati</taxon>
        <taxon>Actinomycetota</taxon>
        <taxon>Actinomycetes</taxon>
        <taxon>Mycobacteriales</taxon>
        <taxon>Tsukamurellaceae</taxon>
        <taxon>Tsukamurella</taxon>
    </lineage>
</organism>
<dbReference type="EMBL" id="BAABFR010000008">
    <property type="protein sequence ID" value="GAA4385952.1"/>
    <property type="molecule type" value="Genomic_DNA"/>
</dbReference>
<evidence type="ECO:0000313" key="3">
    <source>
        <dbReference type="Proteomes" id="UP001500635"/>
    </source>
</evidence>
<reference evidence="3" key="1">
    <citation type="journal article" date="2019" name="Int. J. Syst. Evol. Microbiol.">
        <title>The Global Catalogue of Microorganisms (GCM) 10K type strain sequencing project: providing services to taxonomists for standard genome sequencing and annotation.</title>
        <authorList>
            <consortium name="The Broad Institute Genomics Platform"/>
            <consortium name="The Broad Institute Genome Sequencing Center for Infectious Disease"/>
            <person name="Wu L."/>
            <person name="Ma J."/>
        </authorList>
    </citation>
    <scope>NUCLEOTIDE SEQUENCE [LARGE SCALE GENOMIC DNA]</scope>
    <source>
        <strain evidence="3">JCM 17688</strain>
    </source>
</reference>
<keyword evidence="3" id="KW-1185">Reference proteome</keyword>
<dbReference type="Gene3D" id="1.10.10.2910">
    <property type="match status" value="1"/>
</dbReference>
<protein>
    <recommendedName>
        <fullName evidence="1">IrrE N-terminal-like domain-containing protein</fullName>
    </recommendedName>
</protein>
<sequence length="163" mass="17799">MMPARSASPRSAARDLRTAEWNVDGRIPFPVDPFEIAARLGVEVHVAPLASGVAGFAVKDDGPAEIYVDSRSAAEVQRCVVAHELGRIVENRGADRIGHVYRRDGRSSAAAESWADRFAAELLMPEAIVVKNWAEGWSPERLRRRFDVSGPAMTHRLSGLGLI</sequence>
<evidence type="ECO:0000313" key="2">
    <source>
        <dbReference type="EMBL" id="GAA4385952.1"/>
    </source>
</evidence>